<name>A0A6J5LSS4_9CAUD</name>
<evidence type="ECO:0000313" key="1">
    <source>
        <dbReference type="EMBL" id="CAB4137191.1"/>
    </source>
</evidence>
<accession>A0A6J5LSS4</accession>
<gene>
    <name evidence="1" type="ORF">UFOVP328_7</name>
</gene>
<organism evidence="1">
    <name type="scientific">uncultured Caudovirales phage</name>
    <dbReference type="NCBI Taxonomy" id="2100421"/>
    <lineage>
        <taxon>Viruses</taxon>
        <taxon>Duplodnaviria</taxon>
        <taxon>Heunggongvirae</taxon>
        <taxon>Uroviricota</taxon>
        <taxon>Caudoviricetes</taxon>
        <taxon>Peduoviridae</taxon>
        <taxon>Maltschvirus</taxon>
        <taxon>Maltschvirus maltsch</taxon>
    </lineage>
</organism>
<sequence>MNEKLKQLALEVGGSHFPDVSKQYMEQIVRRVVHQCAEAYHQTRMADTPIEQHFLKKFDLQ</sequence>
<protein>
    <submittedName>
        <fullName evidence="1">Uncharacterized protein</fullName>
    </submittedName>
</protein>
<reference evidence="1" key="1">
    <citation type="submission" date="2020-04" db="EMBL/GenBank/DDBJ databases">
        <authorList>
            <person name="Chiriac C."/>
            <person name="Salcher M."/>
            <person name="Ghai R."/>
            <person name="Kavagutti S V."/>
        </authorList>
    </citation>
    <scope>NUCLEOTIDE SEQUENCE</scope>
</reference>
<dbReference type="EMBL" id="LR796341">
    <property type="protein sequence ID" value="CAB4137191.1"/>
    <property type="molecule type" value="Genomic_DNA"/>
</dbReference>
<proteinExistence type="predicted"/>